<protein>
    <recommendedName>
        <fullName evidence="1">YhcG N-terminal domain-containing protein</fullName>
    </recommendedName>
</protein>
<sequence length="70" mass="8217">MPNIIKTQLLADLRQLLSNSRQQLSKVLTTEFGKGFDVRNLRNMRTFYELFPIRGAVRTELSCSHHRKLK</sequence>
<dbReference type="Pfam" id="PF17761">
    <property type="entry name" value="DUF1016_N"/>
    <property type="match status" value="1"/>
</dbReference>
<evidence type="ECO:0000259" key="1">
    <source>
        <dbReference type="Pfam" id="PF17761"/>
    </source>
</evidence>
<accession>A0A2A5C7G6</accession>
<evidence type="ECO:0000313" key="3">
    <source>
        <dbReference type="Proteomes" id="UP000228987"/>
    </source>
</evidence>
<dbReference type="AlphaFoldDB" id="A0A2A5C7G6"/>
<feature type="domain" description="YhcG N-terminal" evidence="1">
    <location>
        <begin position="22"/>
        <end position="69"/>
    </location>
</feature>
<organism evidence="2 3">
    <name type="scientific">SAR86 cluster bacterium</name>
    <dbReference type="NCBI Taxonomy" id="2030880"/>
    <lineage>
        <taxon>Bacteria</taxon>
        <taxon>Pseudomonadati</taxon>
        <taxon>Pseudomonadota</taxon>
        <taxon>Gammaproteobacteria</taxon>
        <taxon>SAR86 cluster</taxon>
    </lineage>
</organism>
<evidence type="ECO:0000313" key="2">
    <source>
        <dbReference type="EMBL" id="PCJ39525.1"/>
    </source>
</evidence>
<comment type="caution">
    <text evidence="2">The sequence shown here is derived from an EMBL/GenBank/DDBJ whole genome shotgun (WGS) entry which is preliminary data.</text>
</comment>
<proteinExistence type="predicted"/>
<dbReference type="Proteomes" id="UP000228987">
    <property type="component" value="Unassembled WGS sequence"/>
</dbReference>
<name>A0A2A5C7G6_9GAMM</name>
<dbReference type="InterPro" id="IPR041527">
    <property type="entry name" value="YhcG_N"/>
</dbReference>
<dbReference type="EMBL" id="NVWI01000014">
    <property type="protein sequence ID" value="PCJ39525.1"/>
    <property type="molecule type" value="Genomic_DNA"/>
</dbReference>
<reference evidence="3" key="1">
    <citation type="submission" date="2017-08" db="EMBL/GenBank/DDBJ databases">
        <title>A dynamic microbial community with high functional redundancy inhabits the cold, oxic subseafloor aquifer.</title>
        <authorList>
            <person name="Tully B.J."/>
            <person name="Wheat C.G."/>
            <person name="Glazer B.T."/>
            <person name="Huber J.A."/>
        </authorList>
    </citation>
    <scope>NUCLEOTIDE SEQUENCE [LARGE SCALE GENOMIC DNA]</scope>
</reference>
<gene>
    <name evidence="2" type="ORF">COA71_13795</name>
</gene>